<dbReference type="RefSeq" id="WP_075058489.1">
    <property type="nucleotide sequence ID" value="NZ_CP012357.1"/>
</dbReference>
<feature type="transmembrane region" description="Helical" evidence="1">
    <location>
        <begin position="332"/>
        <end position="351"/>
    </location>
</feature>
<accession>A0A0K1W252</accession>
<dbReference type="AlphaFoldDB" id="A0A0K1W252"/>
<reference evidence="2 3" key="1">
    <citation type="journal article" date="2015" name="Genome Announc.">
        <title>Complete Genome Sequence of Spiroplasma litorale TN-1T (DSM 21781), a Bacterium Isolated from a Green-Eyed Horsefly (Tabanus nigrovittatus).</title>
        <authorList>
            <person name="Lo W.S."/>
            <person name="Lai Y.C."/>
            <person name="Lien Y.W."/>
            <person name="Wang T.H."/>
            <person name="Kuo C.H."/>
        </authorList>
    </citation>
    <scope>NUCLEOTIDE SEQUENCE [LARGE SCALE GENOMIC DNA]</scope>
    <source>
        <strain evidence="2 3">TN-1</strain>
    </source>
</reference>
<feature type="transmembrane region" description="Helical" evidence="1">
    <location>
        <begin position="506"/>
        <end position="526"/>
    </location>
</feature>
<sequence length="610" mass="70452">MNNTHNVILKITISALISAFLTVLNLIFFLIPGLELSFLIIGVICLIYRTDISFLITIVTSLLSFLYKMPAFDGVSYLLSNLIVFVLFSTFKKQLLKQRWLIFVLYIFISVLYDSFLFVLWYIATDLQNALAIYLSRVVEIHVMFTVYLFMPILLFKKLEIIIYKISIRYQGIVNDKYIEFLENEALINMNKYSNKKSNYISQLLSLIIAMNVLLCFLAYIPYAISLRYNYKLISIILSVPLLMLFFTPLWTKLKKKTNSKIVLTHNCVGLILAITLAFMGLILKNYNVALSLLIVGVLLFGVFIAGFLPMNIEMIKSYRIRNNQKVNTNKILALTCFLLTPIPFVIGQYAKPVYNLTFFLVLMLVILFIFVLNKNIMDKGNVLEVNKEDFSVAWKNKKFVASIFTQNFFIGIDKFFEFGLVFIFFIWFENKQAGLLLFQEKLFVYLLLGYFLKYAGRGFAYLIKINEKNSKSLNLLSNILFLISFVILLSFTVAFSFNNFENQNLIYKVLLIFTQFIIGFGYVLLKRTQTRLHRKMIDEKNINGAFILDHLIGNVLFSLSIAIMFIIFFMCVTVNITSFIALISILVGISIVMLVGNVFINKNSKLKQS</sequence>
<evidence type="ECO:0000313" key="3">
    <source>
        <dbReference type="Proteomes" id="UP000067476"/>
    </source>
</evidence>
<gene>
    <name evidence="2" type="ORF">SLITO_v1c07760</name>
</gene>
<feature type="transmembrane region" description="Helical" evidence="1">
    <location>
        <begin position="577"/>
        <end position="601"/>
    </location>
</feature>
<dbReference type="SUPFAM" id="SSF103473">
    <property type="entry name" value="MFS general substrate transporter"/>
    <property type="match status" value="1"/>
</dbReference>
<feature type="transmembrane region" description="Helical" evidence="1">
    <location>
        <begin position="476"/>
        <end position="494"/>
    </location>
</feature>
<feature type="transmembrane region" description="Helical" evidence="1">
    <location>
        <begin position="12"/>
        <end position="31"/>
    </location>
</feature>
<evidence type="ECO:0000313" key="2">
    <source>
        <dbReference type="EMBL" id="AKX34399.1"/>
    </source>
</evidence>
<dbReference type="PATRIC" id="fig|216942.3.peg.789"/>
<evidence type="ECO:0000256" key="1">
    <source>
        <dbReference type="SAM" id="Phobius"/>
    </source>
</evidence>
<feature type="transmembrane region" description="Helical" evidence="1">
    <location>
        <begin position="263"/>
        <end position="284"/>
    </location>
</feature>
<feature type="transmembrane region" description="Helical" evidence="1">
    <location>
        <begin position="38"/>
        <end position="63"/>
    </location>
</feature>
<dbReference type="Proteomes" id="UP000067476">
    <property type="component" value="Chromosome"/>
</dbReference>
<feature type="transmembrane region" description="Helical" evidence="1">
    <location>
        <begin position="409"/>
        <end position="429"/>
    </location>
</feature>
<keyword evidence="3" id="KW-1185">Reference proteome</keyword>
<keyword evidence="1" id="KW-0472">Membrane</keyword>
<feature type="transmembrane region" description="Helical" evidence="1">
    <location>
        <begin position="357"/>
        <end position="374"/>
    </location>
</feature>
<dbReference type="EMBL" id="CP012357">
    <property type="protein sequence ID" value="AKX34399.1"/>
    <property type="molecule type" value="Genomic_DNA"/>
</dbReference>
<dbReference type="OrthoDB" id="388323at2"/>
<keyword evidence="1" id="KW-0812">Transmembrane</keyword>
<dbReference type="InterPro" id="IPR036259">
    <property type="entry name" value="MFS_trans_sf"/>
</dbReference>
<name>A0A0K1W252_9MOLU</name>
<feature type="transmembrane region" description="Helical" evidence="1">
    <location>
        <begin position="547"/>
        <end position="571"/>
    </location>
</feature>
<feature type="transmembrane region" description="Helical" evidence="1">
    <location>
        <begin position="444"/>
        <end position="464"/>
    </location>
</feature>
<feature type="transmembrane region" description="Helical" evidence="1">
    <location>
        <begin position="130"/>
        <end position="156"/>
    </location>
</feature>
<protein>
    <submittedName>
        <fullName evidence="2">Uncharacterized protein</fullName>
    </submittedName>
</protein>
<dbReference type="KEGG" id="sll:SLITO_v1c07760"/>
<feature type="transmembrane region" description="Helical" evidence="1">
    <location>
        <begin position="200"/>
        <end position="221"/>
    </location>
</feature>
<organism evidence="2 3">
    <name type="scientific">Spiroplasma litorale</name>
    <dbReference type="NCBI Taxonomy" id="216942"/>
    <lineage>
        <taxon>Bacteria</taxon>
        <taxon>Bacillati</taxon>
        <taxon>Mycoplasmatota</taxon>
        <taxon>Mollicutes</taxon>
        <taxon>Entomoplasmatales</taxon>
        <taxon>Spiroplasmataceae</taxon>
        <taxon>Spiroplasma</taxon>
    </lineage>
</organism>
<feature type="transmembrane region" description="Helical" evidence="1">
    <location>
        <begin position="233"/>
        <end position="251"/>
    </location>
</feature>
<keyword evidence="1" id="KW-1133">Transmembrane helix</keyword>
<feature type="transmembrane region" description="Helical" evidence="1">
    <location>
        <begin position="69"/>
        <end position="88"/>
    </location>
</feature>
<proteinExistence type="predicted"/>
<feature type="transmembrane region" description="Helical" evidence="1">
    <location>
        <begin position="100"/>
        <end position="124"/>
    </location>
</feature>
<feature type="transmembrane region" description="Helical" evidence="1">
    <location>
        <begin position="290"/>
        <end position="311"/>
    </location>
</feature>